<keyword evidence="2" id="KW-1185">Reference proteome</keyword>
<sequence>MSQQELQALLRQLEEAQRPRAEEQRRREQAEERLRIQPRETTLPEFLDACHVHLFLGLSVQEDPHASNHGQSGERRP</sequence>
<proteinExistence type="predicted"/>
<protein>
    <submittedName>
        <fullName evidence="1">Uncharacterized protein</fullName>
    </submittedName>
</protein>
<dbReference type="EMBL" id="KZ824947">
    <property type="protein sequence ID" value="RAH71763.1"/>
    <property type="molecule type" value="Genomic_DNA"/>
</dbReference>
<reference evidence="1" key="1">
    <citation type="submission" date="2018-02" db="EMBL/GenBank/DDBJ databases">
        <title>The genomes of Aspergillus section Nigri reveals drivers in fungal speciation.</title>
        <authorList>
            <consortium name="DOE Joint Genome Institute"/>
            <person name="Vesth T.C."/>
            <person name="Nybo J."/>
            <person name="Theobald S."/>
            <person name="Brandl J."/>
            <person name="Frisvad J.C."/>
            <person name="Nielsen K.F."/>
            <person name="Lyhne E.K."/>
            <person name="Kogle M.E."/>
            <person name="Kuo A."/>
            <person name="Riley R."/>
            <person name="Clum A."/>
            <person name="Nolan M."/>
            <person name="Lipzen A."/>
            <person name="Salamov A."/>
            <person name="Henrissat B."/>
            <person name="Wiebenga A."/>
            <person name="De vries R.P."/>
            <person name="Grigoriev I.V."/>
            <person name="Mortensen U.H."/>
            <person name="Andersen M.R."/>
            <person name="Baker S.E."/>
        </authorList>
    </citation>
    <scope>NUCLEOTIDE SEQUENCE</scope>
    <source>
        <strain evidence="1">CBS 121060</strain>
    </source>
</reference>
<organism evidence="1 2">
    <name type="scientific">Aspergillus aculeatinus CBS 121060</name>
    <dbReference type="NCBI Taxonomy" id="1448322"/>
    <lineage>
        <taxon>Eukaryota</taxon>
        <taxon>Fungi</taxon>
        <taxon>Dikarya</taxon>
        <taxon>Ascomycota</taxon>
        <taxon>Pezizomycotina</taxon>
        <taxon>Eurotiomycetes</taxon>
        <taxon>Eurotiomycetidae</taxon>
        <taxon>Eurotiales</taxon>
        <taxon>Aspergillaceae</taxon>
        <taxon>Aspergillus</taxon>
        <taxon>Aspergillus subgen. Circumdati</taxon>
    </lineage>
</organism>
<gene>
    <name evidence="1" type="ORF">BO66DRAFT_390609</name>
</gene>
<accession>A0ACD1HDU6</accession>
<dbReference type="Proteomes" id="UP000249661">
    <property type="component" value="Unassembled WGS sequence"/>
</dbReference>
<evidence type="ECO:0000313" key="2">
    <source>
        <dbReference type="Proteomes" id="UP000249661"/>
    </source>
</evidence>
<evidence type="ECO:0000313" key="1">
    <source>
        <dbReference type="EMBL" id="RAH71763.1"/>
    </source>
</evidence>
<name>A0ACD1HDU6_9EURO</name>